<dbReference type="SUPFAM" id="SSF51735">
    <property type="entry name" value="NAD(P)-binding Rossmann-fold domains"/>
    <property type="match status" value="1"/>
</dbReference>
<dbReference type="OrthoDB" id="5513072at2"/>
<dbReference type="InterPro" id="IPR002347">
    <property type="entry name" value="SDR_fam"/>
</dbReference>
<dbReference type="PANTHER" id="PTHR43431:SF1">
    <property type="entry name" value="OS08G0476300 PROTEIN"/>
    <property type="match status" value="1"/>
</dbReference>
<organism evidence="1 2">
    <name type="scientific">Novosphingobium sediminis</name>
    <dbReference type="NCBI Taxonomy" id="707214"/>
    <lineage>
        <taxon>Bacteria</taxon>
        <taxon>Pseudomonadati</taxon>
        <taxon>Pseudomonadota</taxon>
        <taxon>Alphaproteobacteria</taxon>
        <taxon>Sphingomonadales</taxon>
        <taxon>Sphingomonadaceae</taxon>
        <taxon>Novosphingobium</taxon>
    </lineage>
</organism>
<dbReference type="PANTHER" id="PTHR43431">
    <property type="entry name" value="OXIDOREDUCTASE, SHORT CHAIN DEHYDROGENASE/REDUCTASE FAMILY (AFU_ORTHOLOGUE AFUA_5G14000)"/>
    <property type="match status" value="1"/>
</dbReference>
<accession>A0A512ALC9</accession>
<comment type="caution">
    <text evidence="1">The sequence shown here is derived from an EMBL/GenBank/DDBJ whole genome shotgun (WGS) entry which is preliminary data.</text>
</comment>
<dbReference type="RefSeq" id="WP_147159818.1">
    <property type="nucleotide sequence ID" value="NZ_BJYR01000015.1"/>
</dbReference>
<gene>
    <name evidence="1" type="ORF">NSE01_23180</name>
</gene>
<dbReference type="Proteomes" id="UP000321464">
    <property type="component" value="Unassembled WGS sequence"/>
</dbReference>
<proteinExistence type="predicted"/>
<name>A0A512ALC9_9SPHN</name>
<dbReference type="EMBL" id="BJYR01000015">
    <property type="protein sequence ID" value="GEO00486.1"/>
    <property type="molecule type" value="Genomic_DNA"/>
</dbReference>
<dbReference type="Gene3D" id="3.40.50.720">
    <property type="entry name" value="NAD(P)-binding Rossmann-like Domain"/>
    <property type="match status" value="1"/>
</dbReference>
<dbReference type="AlphaFoldDB" id="A0A512ALC9"/>
<evidence type="ECO:0000313" key="1">
    <source>
        <dbReference type="EMBL" id="GEO00486.1"/>
    </source>
</evidence>
<dbReference type="Pfam" id="PF00106">
    <property type="entry name" value="adh_short"/>
    <property type="match status" value="1"/>
</dbReference>
<keyword evidence="2" id="KW-1185">Reference proteome</keyword>
<dbReference type="PRINTS" id="PR00081">
    <property type="entry name" value="GDHRDH"/>
</dbReference>
<sequence>MSSTRPVALIIGMGPGLSAALAQRFAAGGYTIAGFARSPEKSGALAAAMADEGHKLDLRAVDAGDFTALASAVSAVEAQLGPIEVLIYNAYSATSAPPSQIPLDALITDFRVNVGGALAAVQAVLPAMQARGKGSVLLTGGGLALDPTPWLPAASLAVGKAGIRSLARSLHKEMEGSPIRVGTVTVTGQILPGTPLAPEIIAERFWDMHTLPAPVPAEVVL</sequence>
<reference evidence="1 2" key="1">
    <citation type="submission" date="2019-07" db="EMBL/GenBank/DDBJ databases">
        <title>Whole genome shotgun sequence of Novosphingobium sediminis NBRC 106119.</title>
        <authorList>
            <person name="Hosoyama A."/>
            <person name="Uohara A."/>
            <person name="Ohji S."/>
            <person name="Ichikawa N."/>
        </authorList>
    </citation>
    <scope>NUCLEOTIDE SEQUENCE [LARGE SCALE GENOMIC DNA]</scope>
    <source>
        <strain evidence="1 2">NBRC 106119</strain>
    </source>
</reference>
<protein>
    <submittedName>
        <fullName evidence="1">Glucose 1-dehydrogenase</fullName>
    </submittedName>
</protein>
<dbReference type="InterPro" id="IPR036291">
    <property type="entry name" value="NAD(P)-bd_dom_sf"/>
</dbReference>
<evidence type="ECO:0000313" key="2">
    <source>
        <dbReference type="Proteomes" id="UP000321464"/>
    </source>
</evidence>